<name>A0A2G5VJG4_9PELO</name>
<evidence type="ECO:0000313" key="4">
    <source>
        <dbReference type="EMBL" id="PIC51955.1"/>
    </source>
</evidence>
<proteinExistence type="inferred from homology"/>
<reference evidence="5" key="1">
    <citation type="submission" date="2017-10" db="EMBL/GenBank/DDBJ databases">
        <title>Rapid genome shrinkage in a self-fertile nematode reveals novel sperm competition proteins.</title>
        <authorList>
            <person name="Yin D."/>
            <person name="Schwarz E.M."/>
            <person name="Thomas C.G."/>
            <person name="Felde R.L."/>
            <person name="Korf I.F."/>
            <person name="Cutter A.D."/>
            <person name="Schartner C.M."/>
            <person name="Ralston E.J."/>
            <person name="Meyer B.J."/>
            <person name="Haag E.S."/>
        </authorList>
    </citation>
    <scope>NUCLEOTIDE SEQUENCE [LARGE SCALE GENOMIC DNA]</scope>
    <source>
        <strain evidence="5">JU1422</strain>
    </source>
</reference>
<dbReference type="PRINTS" id="PR00080">
    <property type="entry name" value="SDRFAMILY"/>
</dbReference>
<sequence>MPSVNISLLSLSTNVTDNESQQDPVINTTMFGLLYWVLGLTVLEALLCFGVIFASFLLIRYCLETVRIDNLSKRAVFITGCDTGFGRGLALKCLEHGMPVFAGCLTQQGIESLSAEARKSIGNGRSLDAFLMDVTSDESVEKAAKRLEEKCEKFGGLHAVVNNAGITGKHIADDFLDMREYMKVAEINLWGPVRTTMAVKKLLKKSRGRVVQVASICARVGLPGLGPYTVSKYGISAYCDVIRQELRAFGISVHILEPGFFDTPLINRQKIDAEISEAWEQAPSDVKAEYGEKFFNDGKDSVIISKTILASTARQSTQMFLNSIASSQISLVVDAYFHAITAKYPRSRYQIGWDSILLFIPFSYLPTGLQDYIFAAAGLFLPKPACH</sequence>
<dbReference type="GO" id="GO:0016491">
    <property type="term" value="F:oxidoreductase activity"/>
    <property type="evidence" value="ECO:0007669"/>
    <property type="project" value="UniProtKB-KW"/>
</dbReference>
<organism evidence="4 5">
    <name type="scientific">Caenorhabditis nigoni</name>
    <dbReference type="NCBI Taxonomy" id="1611254"/>
    <lineage>
        <taxon>Eukaryota</taxon>
        <taxon>Metazoa</taxon>
        <taxon>Ecdysozoa</taxon>
        <taxon>Nematoda</taxon>
        <taxon>Chromadorea</taxon>
        <taxon>Rhabditida</taxon>
        <taxon>Rhabditina</taxon>
        <taxon>Rhabditomorpha</taxon>
        <taxon>Rhabditoidea</taxon>
        <taxon>Rhabditidae</taxon>
        <taxon>Peloderinae</taxon>
        <taxon>Caenorhabditis</taxon>
    </lineage>
</organism>
<evidence type="ECO:0000256" key="2">
    <source>
        <dbReference type="RuleBase" id="RU000363"/>
    </source>
</evidence>
<comment type="similarity">
    <text evidence="2">Belongs to the short-chain dehydrogenases/reductases (SDR) family.</text>
</comment>
<keyword evidence="5" id="KW-1185">Reference proteome</keyword>
<evidence type="ECO:0000313" key="5">
    <source>
        <dbReference type="Proteomes" id="UP000230233"/>
    </source>
</evidence>
<evidence type="ECO:0000256" key="3">
    <source>
        <dbReference type="SAM" id="Phobius"/>
    </source>
</evidence>
<gene>
    <name evidence="4" type="primary">Cni-dhs-2</name>
    <name evidence="4" type="synonym">Cnig_chr_I.g2258</name>
    <name evidence="4" type="ORF">B9Z55_002258</name>
</gene>
<keyword evidence="1" id="KW-0560">Oxidoreductase</keyword>
<dbReference type="InterPro" id="IPR036291">
    <property type="entry name" value="NAD(P)-bd_dom_sf"/>
</dbReference>
<dbReference type="SUPFAM" id="SSF51735">
    <property type="entry name" value="NAD(P)-binding Rossmann-fold domains"/>
    <property type="match status" value="1"/>
</dbReference>
<dbReference type="STRING" id="1611254.A0A2G5VJG4"/>
<dbReference type="AlphaFoldDB" id="A0A2G5VJG4"/>
<keyword evidence="3" id="KW-1133">Transmembrane helix</keyword>
<evidence type="ECO:0000256" key="1">
    <source>
        <dbReference type="ARBA" id="ARBA00023002"/>
    </source>
</evidence>
<dbReference type="EMBL" id="PDUG01000001">
    <property type="protein sequence ID" value="PIC51955.1"/>
    <property type="molecule type" value="Genomic_DNA"/>
</dbReference>
<dbReference type="InterPro" id="IPR002347">
    <property type="entry name" value="SDR_fam"/>
</dbReference>
<feature type="transmembrane region" description="Helical" evidence="3">
    <location>
        <begin position="33"/>
        <end position="59"/>
    </location>
</feature>
<dbReference type="Pfam" id="PF00106">
    <property type="entry name" value="adh_short"/>
    <property type="match status" value="1"/>
</dbReference>
<protein>
    <submittedName>
        <fullName evidence="4">Uncharacterized protein</fullName>
    </submittedName>
</protein>
<dbReference type="PANTHER" id="PTHR43313">
    <property type="entry name" value="SHORT-CHAIN DEHYDROGENASE/REDUCTASE FAMILY 9C"/>
    <property type="match status" value="1"/>
</dbReference>
<keyword evidence="3" id="KW-0812">Transmembrane</keyword>
<dbReference type="InterPro" id="IPR020904">
    <property type="entry name" value="Sc_DH/Rdtase_CS"/>
</dbReference>
<accession>A0A2G5VJG4</accession>
<comment type="caution">
    <text evidence="4">The sequence shown here is derived from an EMBL/GenBank/DDBJ whole genome shotgun (WGS) entry which is preliminary data.</text>
</comment>
<dbReference type="Gene3D" id="3.40.50.720">
    <property type="entry name" value="NAD(P)-binding Rossmann-like Domain"/>
    <property type="match status" value="1"/>
</dbReference>
<dbReference type="PROSITE" id="PS00061">
    <property type="entry name" value="ADH_SHORT"/>
    <property type="match status" value="1"/>
</dbReference>
<dbReference type="OrthoDB" id="2102561at2759"/>
<dbReference type="Proteomes" id="UP000230233">
    <property type="component" value="Chromosome I"/>
</dbReference>
<dbReference type="PANTHER" id="PTHR43313:SF7">
    <property type="entry name" value="17-BETA-HYDROXYSTEROID DEHYDROGENASE TYPE 6"/>
    <property type="match status" value="1"/>
</dbReference>
<dbReference type="PRINTS" id="PR00081">
    <property type="entry name" value="GDHRDH"/>
</dbReference>
<keyword evidence="3" id="KW-0472">Membrane</keyword>